<protein>
    <recommendedName>
        <fullName evidence="4">DUF2975 domain-containing protein</fullName>
    </recommendedName>
</protein>
<evidence type="ECO:0000313" key="3">
    <source>
        <dbReference type="Proteomes" id="UP000295748"/>
    </source>
</evidence>
<evidence type="ECO:0000256" key="1">
    <source>
        <dbReference type="SAM" id="Phobius"/>
    </source>
</evidence>
<organism evidence="2 3">
    <name type="scientific">Microbacterium wangchenii</name>
    <dbReference type="NCBI Taxonomy" id="2541726"/>
    <lineage>
        <taxon>Bacteria</taxon>
        <taxon>Bacillati</taxon>
        <taxon>Actinomycetota</taxon>
        <taxon>Actinomycetes</taxon>
        <taxon>Micrococcales</taxon>
        <taxon>Microbacteriaceae</taxon>
        <taxon>Microbacterium</taxon>
    </lineage>
</organism>
<feature type="transmembrane region" description="Helical" evidence="1">
    <location>
        <begin position="125"/>
        <end position="143"/>
    </location>
</feature>
<gene>
    <name evidence="2" type="ORF">E4K62_01260</name>
</gene>
<accession>A0ABX5SRG2</accession>
<evidence type="ECO:0000313" key="2">
    <source>
        <dbReference type="EMBL" id="QBR87444.1"/>
    </source>
</evidence>
<sequence>MTRAEARERTDIVWMVIAGGIAMVAIAAEGSARFARTFTPAGIAWSFPIEETEVTAAITADGEPVSGAATALTVHVTDVNVVSAVSIGASLVLQVLIALAIIGLVLSLGAVFLRGRFFVPATARLIDAIALVLAFGTIVVLGLDTFGRNGVLAALGQGEGEPLHPATFWSYAPVWFAALAIGVLGVAFRRGLRLQRDTEGLV</sequence>
<proteinExistence type="predicted"/>
<name>A0ABX5SRG2_9MICO</name>
<dbReference type="RefSeq" id="WP_135062809.1">
    <property type="nucleotide sequence ID" value="NZ_CP038266.1"/>
</dbReference>
<keyword evidence="1" id="KW-0812">Transmembrane</keyword>
<keyword evidence="3" id="KW-1185">Reference proteome</keyword>
<reference evidence="2 3" key="1">
    <citation type="submission" date="2019-03" db="EMBL/GenBank/DDBJ databases">
        <authorList>
            <person name="Dong K."/>
        </authorList>
    </citation>
    <scope>NUCLEOTIDE SEQUENCE [LARGE SCALE GENOMIC DNA]</scope>
    <source>
        <strain evidence="3">dk512</strain>
    </source>
</reference>
<evidence type="ECO:0008006" key="4">
    <source>
        <dbReference type="Google" id="ProtNLM"/>
    </source>
</evidence>
<keyword evidence="1" id="KW-0472">Membrane</keyword>
<keyword evidence="1" id="KW-1133">Transmembrane helix</keyword>
<feature type="transmembrane region" description="Helical" evidence="1">
    <location>
        <begin position="168"/>
        <end position="188"/>
    </location>
</feature>
<feature type="transmembrane region" description="Helical" evidence="1">
    <location>
        <begin position="91"/>
        <end position="113"/>
    </location>
</feature>
<dbReference type="Proteomes" id="UP000295748">
    <property type="component" value="Chromosome"/>
</dbReference>
<dbReference type="EMBL" id="CP038266">
    <property type="protein sequence ID" value="QBR87444.1"/>
    <property type="molecule type" value="Genomic_DNA"/>
</dbReference>
<feature type="transmembrane region" description="Helical" evidence="1">
    <location>
        <begin position="12"/>
        <end position="28"/>
    </location>
</feature>